<name>A0A9P7ZNS4_9HYPO</name>
<protein>
    <recommendedName>
        <fullName evidence="10">Long-chain-alcohol oxidase</fullName>
    </recommendedName>
</protein>
<dbReference type="GeneID" id="70293078"/>
<organism evidence="8 9">
    <name type="scientific">Emericellopsis atlantica</name>
    <dbReference type="NCBI Taxonomy" id="2614577"/>
    <lineage>
        <taxon>Eukaryota</taxon>
        <taxon>Fungi</taxon>
        <taxon>Dikarya</taxon>
        <taxon>Ascomycota</taxon>
        <taxon>Pezizomycotina</taxon>
        <taxon>Sordariomycetes</taxon>
        <taxon>Hypocreomycetidae</taxon>
        <taxon>Hypocreales</taxon>
        <taxon>Bionectriaceae</taxon>
        <taxon>Emericellopsis</taxon>
    </lineage>
</organism>
<comment type="similarity">
    <text evidence="1">Belongs to the GMC oxidoreductase family.</text>
</comment>
<dbReference type="Gene3D" id="3.50.50.60">
    <property type="entry name" value="FAD/NAD(P)-binding domain"/>
    <property type="match status" value="2"/>
</dbReference>
<accession>A0A9P7ZNS4</accession>
<dbReference type="Pfam" id="PF00890">
    <property type="entry name" value="FAD_binding_2"/>
    <property type="match status" value="1"/>
</dbReference>
<dbReference type="Pfam" id="PF05199">
    <property type="entry name" value="GMC_oxred_C"/>
    <property type="match status" value="1"/>
</dbReference>
<evidence type="ECO:0000259" key="6">
    <source>
        <dbReference type="Pfam" id="PF00890"/>
    </source>
</evidence>
<sequence length="913" mass="99241">MADMDALPGAKPVLTRMPALPPSDFLTPEQWEVFYALMDGALPGFTSKSRAPQLGEAHHVALPDAEFDKILDEASKFLPEGQTREDLAEFLAARPASEQALRDDCLRTLDVNPAKNKLGPVMDMLNTRLGSLLLTGYWSPVTAQPAHVRHAIIKSWSTSSFPVLRGLAKTVASLALKAATMTDSKLFALAGYMDAPRDWKSVDGFPYDFLQIQPGSDTHVIETDVVVVGTGPGGGVAAKNLAEAGHRVLVVEKGYYFPPSQFPMDQTSGLHYLYDNGQPYLTEDGNTSVLTGSSWGGGGTINWSVSLRTQDYVRQEWADDKGLPFFATKQFDQCLDRVWDFVGAGTDAIRHNYRNNVLLRGSEKLGWRAHPVAQNTGNTEHYCGRCTLGCGSNEKKGPAASWLPAAAEHGAEFMEGFHVERVTFAEDGTTATGVIGDWTSRGPDGDVSAPEGDRVRRRVQIKAKRVIVSCGTLQSPLLLKRSGIENEHVGKNLHLHPANMVSATFAEPQEGWEGGIITSCNDEFENLDQHGHGVKMETTCMVPFTCLSSVPWTSGLDTKLMLARFSHLASFVTIVRDRDTGTVFPDPRTGLPRLAYEVSPFDRDHALQGIEGMVKICYVQGALEIMPYMPGLAPFRVDAEARAAFEEGMARGEVKDPEFSDPKLKAWLKELWRLGRAQPLGPVASAHQMGTCRMAKAPEEGVVDPKGKVWGREGLFVADASVFPSASGVNPMVTNMAISDMISRGVSEGLRAQGGFDNGVQTCTDLLDSGHTMCWSCSVYCPWRQNPSTHRLPAVHVDRHDVQSTLDVKSFEPKAFSNVRTPQNAISPTYSCIVMSSSAVTYPCPAPEAPLFIVAGGRPAEASTATRARRACSLMATEIGPEATADKPHVLAYFVWVNTLQSRTMHASAVQGS</sequence>
<evidence type="ECO:0000256" key="2">
    <source>
        <dbReference type="ARBA" id="ARBA00022630"/>
    </source>
</evidence>
<evidence type="ECO:0000256" key="3">
    <source>
        <dbReference type="ARBA" id="ARBA00022827"/>
    </source>
</evidence>
<keyword evidence="3" id="KW-0274">FAD</keyword>
<dbReference type="RefSeq" id="XP_046118822.1">
    <property type="nucleotide sequence ID" value="XM_046262175.1"/>
</dbReference>
<dbReference type="OrthoDB" id="269227at2759"/>
<gene>
    <name evidence="8" type="ORF">F5Z01DRAFT_635785</name>
</gene>
<dbReference type="GO" id="GO:0050660">
    <property type="term" value="F:flavin adenine dinucleotide binding"/>
    <property type="evidence" value="ECO:0007669"/>
    <property type="project" value="InterPro"/>
</dbReference>
<keyword evidence="4" id="KW-0560">Oxidoreductase</keyword>
<dbReference type="GO" id="GO:0016614">
    <property type="term" value="F:oxidoreductase activity, acting on CH-OH group of donors"/>
    <property type="evidence" value="ECO:0007669"/>
    <property type="project" value="InterPro"/>
</dbReference>
<feature type="domain" description="Glucose-methanol-choline oxidoreductase C-terminal" evidence="7">
    <location>
        <begin position="589"/>
        <end position="738"/>
    </location>
</feature>
<evidence type="ECO:0000259" key="5">
    <source>
        <dbReference type="Pfam" id="PF00732"/>
    </source>
</evidence>
<dbReference type="InterPro" id="IPR036188">
    <property type="entry name" value="FAD/NAD-bd_sf"/>
</dbReference>
<dbReference type="Proteomes" id="UP000887229">
    <property type="component" value="Unassembled WGS sequence"/>
</dbReference>
<proteinExistence type="inferred from homology"/>
<dbReference type="EMBL" id="MU251252">
    <property type="protein sequence ID" value="KAG9254898.1"/>
    <property type="molecule type" value="Genomic_DNA"/>
</dbReference>
<evidence type="ECO:0008006" key="10">
    <source>
        <dbReference type="Google" id="ProtNLM"/>
    </source>
</evidence>
<dbReference type="InterPro" id="IPR007867">
    <property type="entry name" value="GMC_OxRtase_C"/>
</dbReference>
<dbReference type="PANTHER" id="PTHR46056">
    <property type="entry name" value="LONG-CHAIN-ALCOHOL OXIDASE"/>
    <property type="match status" value="1"/>
</dbReference>
<evidence type="ECO:0000313" key="8">
    <source>
        <dbReference type="EMBL" id="KAG9254898.1"/>
    </source>
</evidence>
<dbReference type="InterPro" id="IPR000172">
    <property type="entry name" value="GMC_OxRdtase_N"/>
</dbReference>
<comment type="caution">
    <text evidence="8">The sequence shown here is derived from an EMBL/GenBank/DDBJ whole genome shotgun (WGS) entry which is preliminary data.</text>
</comment>
<feature type="domain" description="FAD-dependent oxidoreductase 2 FAD-binding" evidence="6">
    <location>
        <begin position="224"/>
        <end position="256"/>
    </location>
</feature>
<evidence type="ECO:0000256" key="4">
    <source>
        <dbReference type="ARBA" id="ARBA00023002"/>
    </source>
</evidence>
<keyword evidence="9" id="KW-1185">Reference proteome</keyword>
<evidence type="ECO:0000256" key="1">
    <source>
        <dbReference type="ARBA" id="ARBA00010790"/>
    </source>
</evidence>
<keyword evidence="2" id="KW-0285">Flavoprotein</keyword>
<evidence type="ECO:0000259" key="7">
    <source>
        <dbReference type="Pfam" id="PF05199"/>
    </source>
</evidence>
<evidence type="ECO:0000313" key="9">
    <source>
        <dbReference type="Proteomes" id="UP000887229"/>
    </source>
</evidence>
<feature type="domain" description="Glucose-methanol-choline oxidoreductase N-terminal" evidence="5">
    <location>
        <begin position="271"/>
        <end position="498"/>
    </location>
</feature>
<dbReference type="PANTHER" id="PTHR46056:SF12">
    <property type="entry name" value="LONG-CHAIN-ALCOHOL OXIDASE"/>
    <property type="match status" value="1"/>
</dbReference>
<reference evidence="8" key="1">
    <citation type="journal article" date="2021" name="IMA Fungus">
        <title>Genomic characterization of three marine fungi, including Emericellopsis atlantica sp. nov. with signatures of a generalist lifestyle and marine biomass degradation.</title>
        <authorList>
            <person name="Hagestad O.C."/>
            <person name="Hou L."/>
            <person name="Andersen J.H."/>
            <person name="Hansen E.H."/>
            <person name="Altermark B."/>
            <person name="Li C."/>
            <person name="Kuhnert E."/>
            <person name="Cox R.J."/>
            <person name="Crous P.W."/>
            <person name="Spatafora J.W."/>
            <person name="Lail K."/>
            <person name="Amirebrahimi M."/>
            <person name="Lipzen A."/>
            <person name="Pangilinan J."/>
            <person name="Andreopoulos W."/>
            <person name="Hayes R.D."/>
            <person name="Ng V."/>
            <person name="Grigoriev I.V."/>
            <person name="Jackson S.A."/>
            <person name="Sutton T.D.S."/>
            <person name="Dobson A.D.W."/>
            <person name="Rama T."/>
        </authorList>
    </citation>
    <scope>NUCLEOTIDE SEQUENCE</scope>
    <source>
        <strain evidence="8">TS7</strain>
    </source>
</reference>
<dbReference type="SUPFAM" id="SSF51905">
    <property type="entry name" value="FAD/NAD(P)-binding domain"/>
    <property type="match status" value="1"/>
</dbReference>
<dbReference type="InterPro" id="IPR003953">
    <property type="entry name" value="FAD-dep_OxRdtase_2_FAD-bd"/>
</dbReference>
<dbReference type="Pfam" id="PF00732">
    <property type="entry name" value="GMC_oxred_N"/>
    <property type="match status" value="1"/>
</dbReference>
<dbReference type="AlphaFoldDB" id="A0A9P7ZNS4"/>